<dbReference type="InterPro" id="IPR001680">
    <property type="entry name" value="WD40_rpt"/>
</dbReference>
<dbReference type="InterPro" id="IPR015943">
    <property type="entry name" value="WD40/YVTN_repeat-like_dom_sf"/>
</dbReference>
<evidence type="ECO:0000259" key="5">
    <source>
        <dbReference type="Pfam" id="PF08662"/>
    </source>
</evidence>
<dbReference type="Gene3D" id="3.40.50.300">
    <property type="entry name" value="P-loop containing nucleotide triphosphate hydrolases"/>
    <property type="match status" value="1"/>
</dbReference>
<dbReference type="Pfam" id="PF20703">
    <property type="entry name" value="nSTAND1"/>
    <property type="match status" value="1"/>
</dbReference>
<evidence type="ECO:0000259" key="6">
    <source>
        <dbReference type="Pfam" id="PF20703"/>
    </source>
</evidence>
<evidence type="ECO:0008006" key="9">
    <source>
        <dbReference type="Google" id="ProtNLM"/>
    </source>
</evidence>
<dbReference type="PROSITE" id="PS50082">
    <property type="entry name" value="WD_REPEATS_2"/>
    <property type="match status" value="4"/>
</dbReference>
<feature type="domain" description="Novel STAND NTPase 1" evidence="6">
    <location>
        <begin position="12"/>
        <end position="417"/>
    </location>
</feature>
<evidence type="ECO:0000256" key="4">
    <source>
        <dbReference type="SAM" id="Coils"/>
    </source>
</evidence>
<protein>
    <recommendedName>
        <fullName evidence="9">Anaphase-promoting complex subunit 4 WD40 domain-containing protein</fullName>
    </recommendedName>
</protein>
<keyword evidence="4" id="KW-0175">Coiled coil</keyword>
<proteinExistence type="predicted"/>
<dbReference type="InterPro" id="IPR013979">
    <property type="entry name" value="TIF_beta_prop-like"/>
</dbReference>
<feature type="domain" description="Translation initiation factor beta propellor-like" evidence="5">
    <location>
        <begin position="588"/>
        <end position="692"/>
    </location>
</feature>
<dbReference type="InterPro" id="IPR027417">
    <property type="entry name" value="P-loop_NTPase"/>
</dbReference>
<dbReference type="SUPFAM" id="SSF52540">
    <property type="entry name" value="P-loop containing nucleoside triphosphate hydrolases"/>
    <property type="match status" value="1"/>
</dbReference>
<dbReference type="InterPro" id="IPR036322">
    <property type="entry name" value="WD40_repeat_dom_sf"/>
</dbReference>
<feature type="repeat" description="WD" evidence="3">
    <location>
        <begin position="1117"/>
        <end position="1153"/>
    </location>
</feature>
<organism evidence="7 8">
    <name type="scientific">Flavivirga aquimarina</name>
    <dbReference type="NCBI Taxonomy" id="2027862"/>
    <lineage>
        <taxon>Bacteria</taxon>
        <taxon>Pseudomonadati</taxon>
        <taxon>Bacteroidota</taxon>
        <taxon>Flavobacteriia</taxon>
        <taxon>Flavobacteriales</taxon>
        <taxon>Flavobacteriaceae</taxon>
        <taxon>Flavivirga</taxon>
    </lineage>
</organism>
<evidence type="ECO:0000256" key="1">
    <source>
        <dbReference type="ARBA" id="ARBA00022574"/>
    </source>
</evidence>
<evidence type="ECO:0000313" key="7">
    <source>
        <dbReference type="EMBL" id="MDO5971042.1"/>
    </source>
</evidence>
<name>A0ABT8WD15_9FLAO</name>
<keyword evidence="2" id="KW-0677">Repeat</keyword>
<dbReference type="Gene3D" id="2.130.10.10">
    <property type="entry name" value="YVTN repeat-like/Quinoprotein amine dehydrogenase"/>
    <property type="match status" value="3"/>
</dbReference>
<dbReference type="Proteomes" id="UP001176883">
    <property type="component" value="Unassembled WGS sequence"/>
</dbReference>
<keyword evidence="1 3" id="KW-0853">WD repeat</keyword>
<dbReference type="PANTHER" id="PTHR19848:SF8">
    <property type="entry name" value="F-BOX AND WD REPEAT DOMAIN CONTAINING 7"/>
    <property type="match status" value="1"/>
</dbReference>
<dbReference type="PROSITE" id="PS50294">
    <property type="entry name" value="WD_REPEATS_REGION"/>
    <property type="match status" value="3"/>
</dbReference>
<dbReference type="SMART" id="SM00320">
    <property type="entry name" value="WD40"/>
    <property type="match status" value="8"/>
</dbReference>
<reference evidence="7" key="1">
    <citation type="submission" date="2023-07" db="EMBL/GenBank/DDBJ databases">
        <title>Two novel species in the genus Flavivirga.</title>
        <authorList>
            <person name="Kwon K."/>
        </authorList>
    </citation>
    <scope>NUCLEOTIDE SEQUENCE</scope>
    <source>
        <strain evidence="7">KCTC 52353</strain>
    </source>
</reference>
<dbReference type="RefSeq" id="WP_303278744.1">
    <property type="nucleotide sequence ID" value="NZ_JAUOEK010000140.1"/>
</dbReference>
<dbReference type="Pfam" id="PF08662">
    <property type="entry name" value="eIF2A"/>
    <property type="match status" value="1"/>
</dbReference>
<dbReference type="SUPFAM" id="SSF50978">
    <property type="entry name" value="WD40 repeat-like"/>
    <property type="match status" value="2"/>
</dbReference>
<accession>A0ABT8WD15</accession>
<comment type="caution">
    <text evidence="7">The sequence shown here is derived from an EMBL/GenBank/DDBJ whole genome shotgun (WGS) entry which is preliminary data.</text>
</comment>
<evidence type="ECO:0000256" key="3">
    <source>
        <dbReference type="PROSITE-ProRule" id="PRU00221"/>
    </source>
</evidence>
<dbReference type="EMBL" id="JAUOEK010000140">
    <property type="protein sequence ID" value="MDO5971042.1"/>
    <property type="molecule type" value="Genomic_DNA"/>
</dbReference>
<dbReference type="PANTHER" id="PTHR19848">
    <property type="entry name" value="WD40 REPEAT PROTEIN"/>
    <property type="match status" value="1"/>
</dbReference>
<evidence type="ECO:0000313" key="8">
    <source>
        <dbReference type="Proteomes" id="UP001176883"/>
    </source>
</evidence>
<feature type="repeat" description="WD" evidence="3">
    <location>
        <begin position="604"/>
        <end position="645"/>
    </location>
</feature>
<feature type="repeat" description="WD" evidence="3">
    <location>
        <begin position="827"/>
        <end position="861"/>
    </location>
</feature>
<evidence type="ECO:0000256" key="2">
    <source>
        <dbReference type="ARBA" id="ARBA00022737"/>
    </source>
</evidence>
<sequence>MKKENNLNSVRYPGSKPFEENQKDIFFGRDTHIEEIYRRISLEPFTILFSKSGLGKSSLINAGLIPKILKENKYKPIYIRFLSNESEELSPVQKTGLRIRHGKSNVSTYLDKLIENEDSLWHDLKEFQIVCKGKKSIVLIFDQFEEFFTYSLEDQLEFRKQLSEVLNTPTPQRYWDILELYTSDNNPFTNEQLALLQEDLNLKVLISIREDRLHLLEHMADYLPTSSANWYKLGPLDDSSAKKAIENPANISGEFESDPFTYSSEALDHILNFLNKEHRKQIESSQLQIICSSIEEKVIESKLKVIQLSDVNDLNSIIGNYYAQRINAIDDLDERKKAKDVIEEDLVFEDGEQKRRLALYEGKILRKINESTLKNLVDSHLLRSVPQEMGGFTYELSHDVLLEPILKAKAHRKEKELSEKRLLELKTLNEEKEREKEENERLKRKNKRIKQLSFLLGIFLVASGWLYVELSKEKKDADKLNVKSLKQLKELKKVKQQTLIGFAEINANDATLSFRLAEKAYNDITKDSVIIAKDDLERSENIIRSFYNVPNYLKFSNTYLNPNNEKITGIRVHEGKNILFAATENLSIQMHNLSSPSDSIQSFPSGHEGKINTISINKSGDFLLTSSLDGTVVLRNLKNNDTICIKHHAAVNTAFFDPSENFVITASNAPIGSGNGEVRIYNRKGLLLAKDTYKGNMVYADFVTQNKIVTKSKGKIVRFYHFVNGKLDEAGDNMHGNNELSPLVHLYEDKIVLSAYENGKIFLNNQFNVIDSNTVRVNKALEFSLKIGNQKLKHATFSKEKNLVVAIVGDDILIYDILKSKRIHKIDNPHSSEIKRLKISNHGDYFLTSGDDQNVKLWDLEGNPLATLSGHINLTQMWFSRNDDFIITVSDSKIRQWPMKKKATTVYNTNQKTNILSLNYLNNEDNILTTFQNGMVSIYSLLKQDSKVLISEFGEPILNSNDGKNNVIGSVPKYNNTDPHFKDYFSIIRNNELMSFVFRNDSISLLNRCTLKDNQMFNTINSFAEGKQLVTSTNRGEALIWNSNLDKCMQIDKWSSKFPTIGIGESIIMEFNDNTFDNSTSLLSAITPNNHVEFYKIVKEDKLSSGSKYLFNQVGTLKSHSAKINLIKASRDQTLYLTASEDRTIHVYDFSNGFTDSIFLKLTGHSSGIKYANFSPDGRFIISCSKDNTIKIWSIEDGGKLILDLTEEGDNISIAELSKDNRSLLMGTNDGLIKIKPILLEISDIIKAIKKGEDFGQVGELTKKQKKRFFADFNE</sequence>
<feature type="repeat" description="WD" evidence="3">
    <location>
        <begin position="1162"/>
        <end position="1203"/>
    </location>
</feature>
<dbReference type="Pfam" id="PF00400">
    <property type="entry name" value="WD40"/>
    <property type="match status" value="4"/>
</dbReference>
<feature type="coiled-coil region" evidence="4">
    <location>
        <begin position="415"/>
        <end position="452"/>
    </location>
</feature>
<gene>
    <name evidence="7" type="ORF">Q4Q35_14640</name>
</gene>
<dbReference type="InterPro" id="IPR049052">
    <property type="entry name" value="nSTAND1"/>
</dbReference>
<keyword evidence="8" id="KW-1185">Reference proteome</keyword>